<dbReference type="InterPro" id="IPR001647">
    <property type="entry name" value="HTH_TetR"/>
</dbReference>
<accession>A0A0D4ZZX4</accession>
<dbReference type="RefSeq" id="WP_087573172.1">
    <property type="nucleotide sequence ID" value="NZ_KM017071.1"/>
</dbReference>
<gene>
    <name evidence="5" type="ORF">pJE1_069</name>
</gene>
<dbReference type="PANTHER" id="PTHR47506:SF1">
    <property type="entry name" value="HTH-TYPE TRANSCRIPTIONAL REGULATOR YJDC"/>
    <property type="match status" value="1"/>
</dbReference>
<proteinExistence type="predicted"/>
<keyword evidence="2" id="KW-0238">DNA-binding</keyword>
<protein>
    <submittedName>
        <fullName evidence="5">Putative transcriptional regulator, TetR family</fullName>
    </submittedName>
</protein>
<evidence type="ECO:0000256" key="3">
    <source>
        <dbReference type="ARBA" id="ARBA00023163"/>
    </source>
</evidence>
<dbReference type="EMBL" id="KM017071">
    <property type="protein sequence ID" value="AJW29491.1"/>
    <property type="molecule type" value="Genomic_DNA"/>
</dbReference>
<dbReference type="InterPro" id="IPR036271">
    <property type="entry name" value="Tet_transcr_reg_TetR-rel_C_sf"/>
</dbReference>
<dbReference type="Pfam" id="PF00440">
    <property type="entry name" value="TetR_N"/>
    <property type="match status" value="1"/>
</dbReference>
<evidence type="ECO:0000256" key="1">
    <source>
        <dbReference type="ARBA" id="ARBA00023015"/>
    </source>
</evidence>
<keyword evidence="3" id="KW-0804">Transcription</keyword>
<evidence type="ECO:0000256" key="2">
    <source>
        <dbReference type="ARBA" id="ARBA00023125"/>
    </source>
</evidence>
<dbReference type="AlphaFoldDB" id="A0A0D4ZZX4"/>
<keyword evidence="5" id="KW-0614">Plasmid</keyword>
<dbReference type="InterPro" id="IPR009057">
    <property type="entry name" value="Homeodomain-like_sf"/>
</dbReference>
<name>A0A0D4ZZX4_9SPHN</name>
<dbReference type="SUPFAM" id="SSF46689">
    <property type="entry name" value="Homeodomain-like"/>
    <property type="match status" value="1"/>
</dbReference>
<dbReference type="GO" id="GO:0003677">
    <property type="term" value="F:DNA binding"/>
    <property type="evidence" value="ECO:0007669"/>
    <property type="project" value="UniProtKB-KW"/>
</dbReference>
<sequence>MQELNRKRRPRREFNREEGVAKAQALFHRHGFDGIGVAALTEALDINPPSLYAAYGSKLGLFERTLQRYVAEEALPLADIFTEDRSLAQAIAQLFSVAAQQYSRDTSCPGCLVTEGARAADPDARAAALRIGQHMIDALRSAISARSPSDADRLTDFVATTLRGFSAAAYAGIDPERLAAVARSSGKLLAKELEGA</sequence>
<reference evidence="5" key="1">
    <citation type="submission" date="2014-06" db="EMBL/GenBank/DDBJ databases">
        <title>Molecular and ecological studies on carbamate pesticide degrading bacteria isolated from agricultural soils.</title>
        <authorList>
            <person name="Kim D.-U."/>
            <person name="Ka J.-O."/>
        </authorList>
    </citation>
    <scope>NUCLEOTIDE SEQUENCE</scope>
    <source>
        <strain evidence="5">JE1</strain>
        <plasmid evidence="5">pJE1</plasmid>
    </source>
</reference>
<feature type="domain" description="HTH tetR-type" evidence="4">
    <location>
        <begin position="22"/>
        <end position="64"/>
    </location>
</feature>
<dbReference type="SUPFAM" id="SSF48498">
    <property type="entry name" value="Tetracyclin repressor-like, C-terminal domain"/>
    <property type="match status" value="1"/>
</dbReference>
<evidence type="ECO:0000313" key="5">
    <source>
        <dbReference type="EMBL" id="AJW29491.1"/>
    </source>
</evidence>
<keyword evidence="1" id="KW-0805">Transcription regulation</keyword>
<dbReference type="Gene3D" id="1.10.357.10">
    <property type="entry name" value="Tetracycline Repressor, domain 2"/>
    <property type="match status" value="1"/>
</dbReference>
<evidence type="ECO:0000259" key="4">
    <source>
        <dbReference type="Pfam" id="PF00440"/>
    </source>
</evidence>
<organism evidence="5">
    <name type="scientific">Sphingomonas sp. JE1</name>
    <dbReference type="NCBI Taxonomy" id="1628059"/>
    <lineage>
        <taxon>Bacteria</taxon>
        <taxon>Pseudomonadati</taxon>
        <taxon>Pseudomonadota</taxon>
        <taxon>Alphaproteobacteria</taxon>
        <taxon>Sphingomonadales</taxon>
        <taxon>Sphingomonadaceae</taxon>
        <taxon>Sphingomonas</taxon>
    </lineage>
</organism>
<dbReference type="PANTHER" id="PTHR47506">
    <property type="entry name" value="TRANSCRIPTIONAL REGULATORY PROTEIN"/>
    <property type="match status" value="1"/>
</dbReference>
<geneLocation type="plasmid" evidence="5">
    <name>pJE1</name>
</geneLocation>
<dbReference type="Gene3D" id="1.10.10.60">
    <property type="entry name" value="Homeodomain-like"/>
    <property type="match status" value="1"/>
</dbReference>